<dbReference type="RefSeq" id="WP_277104339.1">
    <property type="nucleotide sequence ID" value="NZ_BAAAJS010000067.1"/>
</dbReference>
<dbReference type="EMBL" id="JAVDYF010000001">
    <property type="protein sequence ID" value="MDR7356267.1"/>
    <property type="molecule type" value="Genomic_DNA"/>
</dbReference>
<dbReference type="InterPro" id="IPR002575">
    <property type="entry name" value="Aminoglycoside_PTrfase"/>
</dbReference>
<evidence type="ECO:0000313" key="2">
    <source>
        <dbReference type="EMBL" id="MDR7356267.1"/>
    </source>
</evidence>
<protein>
    <recommendedName>
        <fullName evidence="1">Aminoglycoside phosphotransferase domain-containing protein</fullName>
    </recommendedName>
</protein>
<gene>
    <name evidence="2" type="ORF">J2S37_002805</name>
</gene>
<dbReference type="InterPro" id="IPR011009">
    <property type="entry name" value="Kinase-like_dom_sf"/>
</dbReference>
<dbReference type="SUPFAM" id="SSF56112">
    <property type="entry name" value="Protein kinase-like (PK-like)"/>
    <property type="match status" value="1"/>
</dbReference>
<accession>A0ABU2BCA1</accession>
<reference evidence="2 3" key="1">
    <citation type="submission" date="2023-07" db="EMBL/GenBank/DDBJ databases">
        <title>Sequencing the genomes of 1000 actinobacteria strains.</title>
        <authorList>
            <person name="Klenk H.-P."/>
        </authorList>
    </citation>
    <scope>NUCLEOTIDE SEQUENCE [LARGE SCALE GENOMIC DNA]</scope>
    <source>
        <strain evidence="2 3">DSM 44508</strain>
    </source>
</reference>
<comment type="caution">
    <text evidence="2">The sequence shown here is derived from an EMBL/GenBank/DDBJ whole genome shotgun (WGS) entry which is preliminary data.</text>
</comment>
<dbReference type="Pfam" id="PF01636">
    <property type="entry name" value="APH"/>
    <property type="match status" value="1"/>
</dbReference>
<dbReference type="Proteomes" id="UP001183619">
    <property type="component" value="Unassembled WGS sequence"/>
</dbReference>
<evidence type="ECO:0000259" key="1">
    <source>
        <dbReference type="Pfam" id="PF01636"/>
    </source>
</evidence>
<proteinExistence type="predicted"/>
<organism evidence="2 3">
    <name type="scientific">Corynebacterium felinum</name>
    <dbReference type="NCBI Taxonomy" id="131318"/>
    <lineage>
        <taxon>Bacteria</taxon>
        <taxon>Bacillati</taxon>
        <taxon>Actinomycetota</taxon>
        <taxon>Actinomycetes</taxon>
        <taxon>Mycobacteriales</taxon>
        <taxon>Corynebacteriaceae</taxon>
        <taxon>Corynebacterium</taxon>
    </lineage>
</organism>
<evidence type="ECO:0000313" key="3">
    <source>
        <dbReference type="Proteomes" id="UP001183619"/>
    </source>
</evidence>
<name>A0ABU2BCA1_9CORY</name>
<keyword evidence="3" id="KW-1185">Reference proteome</keyword>
<dbReference type="Gene3D" id="3.90.1200.10">
    <property type="match status" value="1"/>
</dbReference>
<feature type="domain" description="Aminoglycoside phosphotransferase" evidence="1">
    <location>
        <begin position="146"/>
        <end position="310"/>
    </location>
</feature>
<sequence>MTNTTATYIDHLTDPNWLYDHLGSHVTAEWIRIKPDTSLIASITDATTGITVGWLRLLWPKSHIKATKLQRIAHKAQMNVRTQQLSENIILQTGDVISDPKLFTHLRLLPEEVTTGTLLRYNPARRVIFRVGDQVWRVSRKSVPSPKVHELMSAVVPMQARVDDGSNPHVSVMEFVGDTDLARSPDVGAVARVGGLLARLHGARSLVDGGCAVKRRDVRRQLKAHVRILSAVDPSLAAAAAGLDVPEYEDSREVVVHGDFTPDQVLCDHRHEKVWLSDFDRVHLGPAASDLGSFVSALNPSHQDAFLCGYAQVAPLPSDADIRCAQVHAQLLRLMEPVRAGSPTWRDDIAARIAQVGQVG</sequence>